<comment type="caution">
    <text evidence="2">The sequence shown here is derived from an EMBL/GenBank/DDBJ whole genome shotgun (WGS) entry which is preliminary data.</text>
</comment>
<dbReference type="Proteomes" id="UP000053831">
    <property type="component" value="Unassembled WGS sequence"/>
</dbReference>
<evidence type="ECO:0000256" key="1">
    <source>
        <dbReference type="SAM" id="SignalP"/>
    </source>
</evidence>
<protein>
    <recommendedName>
        <fullName evidence="4">Secreted protein</fullName>
    </recommendedName>
</protein>
<dbReference type="AlphaFoldDB" id="A0A0M9VT79"/>
<dbReference type="STRING" id="150374.A0A0M9VT79"/>
<name>A0A0M9VT79_ESCWE</name>
<sequence length="114" mass="12644">MLFAAAVAAALSSFLAILICTGANATGACSYNVYNFTQCYQLDTPYYENVRTFAPDGEAFFCYPRMTNCGEPCFGPTGCTVGPVNFTYPHKYDFAAIGWNKHFKSFDCYGYDHK</sequence>
<feature type="signal peptide" evidence="1">
    <location>
        <begin position="1"/>
        <end position="25"/>
    </location>
</feature>
<dbReference type="EMBL" id="LGSR01000020">
    <property type="protein sequence ID" value="KOS18513.1"/>
    <property type="molecule type" value="Genomic_DNA"/>
</dbReference>
<feature type="chain" id="PRO_5005839288" description="Secreted protein" evidence="1">
    <location>
        <begin position="26"/>
        <end position="114"/>
    </location>
</feature>
<proteinExistence type="predicted"/>
<evidence type="ECO:0000313" key="2">
    <source>
        <dbReference type="EMBL" id="KOS18513.1"/>
    </source>
</evidence>
<organism evidence="2 3">
    <name type="scientific">Escovopsis weberi</name>
    <dbReference type="NCBI Taxonomy" id="150374"/>
    <lineage>
        <taxon>Eukaryota</taxon>
        <taxon>Fungi</taxon>
        <taxon>Dikarya</taxon>
        <taxon>Ascomycota</taxon>
        <taxon>Pezizomycotina</taxon>
        <taxon>Sordariomycetes</taxon>
        <taxon>Hypocreomycetidae</taxon>
        <taxon>Hypocreales</taxon>
        <taxon>Hypocreaceae</taxon>
        <taxon>Escovopsis</taxon>
    </lineage>
</organism>
<evidence type="ECO:0008006" key="4">
    <source>
        <dbReference type="Google" id="ProtNLM"/>
    </source>
</evidence>
<accession>A0A0M9VT79</accession>
<keyword evidence="3" id="KW-1185">Reference proteome</keyword>
<evidence type="ECO:0000313" key="3">
    <source>
        <dbReference type="Proteomes" id="UP000053831"/>
    </source>
</evidence>
<keyword evidence="1" id="KW-0732">Signal</keyword>
<dbReference type="OrthoDB" id="2910287at2759"/>
<reference evidence="2 3" key="1">
    <citation type="submission" date="2015-07" db="EMBL/GenBank/DDBJ databases">
        <title>The genome of the fungus Escovopsis weberi, a specialized disease agent of ant agriculture.</title>
        <authorList>
            <person name="de Man T.J."/>
            <person name="Stajich J.E."/>
            <person name="Kubicek C.P."/>
            <person name="Chenthamara K."/>
            <person name="Atanasova L."/>
            <person name="Druzhinina I.S."/>
            <person name="Birnbaum S."/>
            <person name="Barribeau S.M."/>
            <person name="Teiling C."/>
            <person name="Suen G."/>
            <person name="Currie C."/>
            <person name="Gerardo N.M."/>
        </authorList>
    </citation>
    <scope>NUCLEOTIDE SEQUENCE [LARGE SCALE GENOMIC DNA]</scope>
</reference>
<gene>
    <name evidence="2" type="ORF">ESCO_000136</name>
</gene>